<gene>
    <name evidence="1" type="ORF">SAMN05216178_6868</name>
</gene>
<dbReference type="Proteomes" id="UP000198982">
    <property type="component" value="Unassembled WGS sequence"/>
</dbReference>
<organism evidence="1 2">
    <name type="scientific">Pseudomonas saponiphila</name>
    <dbReference type="NCBI Taxonomy" id="556534"/>
    <lineage>
        <taxon>Bacteria</taxon>
        <taxon>Pseudomonadati</taxon>
        <taxon>Pseudomonadota</taxon>
        <taxon>Gammaproteobacteria</taxon>
        <taxon>Pseudomonadales</taxon>
        <taxon>Pseudomonadaceae</taxon>
        <taxon>Pseudomonas</taxon>
    </lineage>
</organism>
<name>A0A1H4ZWF2_9PSED</name>
<protein>
    <submittedName>
        <fullName evidence="1">Uncharacterized protein</fullName>
    </submittedName>
</protein>
<evidence type="ECO:0000313" key="2">
    <source>
        <dbReference type="Proteomes" id="UP000198982"/>
    </source>
</evidence>
<accession>A0A1H4ZWF2</accession>
<evidence type="ECO:0000313" key="1">
    <source>
        <dbReference type="EMBL" id="SED34422.1"/>
    </source>
</evidence>
<sequence length="278" mass="31740">MTELECAPADDLLAKRYQAIVASSGGLPNHLQDKSALFRRLKAGLKALVIPPPCSFSYPWYEVVESDTRIELTDEPSAWPEAKGDGLPPMLINQTLWVQLPPAGDGSLRVTSGGWDKLGFAWKVWRERVPAKQSGAALCCRHDPQIKKIETELQLRNEAAWRVDRDIDEIRAICTISSEDERHEFFCRAVGGERKDDRIIQFMAKNQQERAETRLKKRRESHLPDLPTAEERQLEIEREMTLLLGDTWELSEGLLVADSWWIQRITPAKLTAEHYLDI</sequence>
<dbReference type="EMBL" id="FNTJ01000003">
    <property type="protein sequence ID" value="SED34422.1"/>
    <property type="molecule type" value="Genomic_DNA"/>
</dbReference>
<proteinExistence type="predicted"/>
<dbReference type="AlphaFoldDB" id="A0A1H4ZWF2"/>
<dbReference type="RefSeq" id="WP_092320837.1">
    <property type="nucleotide sequence ID" value="NZ_FNTJ01000003.1"/>
</dbReference>
<reference evidence="2" key="1">
    <citation type="submission" date="2016-10" db="EMBL/GenBank/DDBJ databases">
        <authorList>
            <person name="Varghese N."/>
            <person name="Submissions S."/>
        </authorList>
    </citation>
    <scope>NUCLEOTIDE SEQUENCE [LARGE SCALE GENOMIC DNA]</scope>
    <source>
        <strain evidence="2">DSM 9751</strain>
    </source>
</reference>
<keyword evidence="2" id="KW-1185">Reference proteome</keyword>